<feature type="transmembrane region" description="Helical" evidence="9">
    <location>
        <begin position="145"/>
        <end position="166"/>
    </location>
</feature>
<feature type="transmembrane region" description="Helical" evidence="9">
    <location>
        <begin position="249"/>
        <end position="270"/>
    </location>
</feature>
<dbReference type="HOGENOM" id="CLU_039929_1_1_5"/>
<comment type="subcellular location">
    <subcellularLocation>
        <location evidence="1">Cell membrane</location>
        <topology evidence="1">Multi-pass membrane protein</topology>
    </subcellularLocation>
</comment>
<evidence type="ECO:0000313" key="10">
    <source>
        <dbReference type="EMBL" id="ADP72163.1"/>
    </source>
</evidence>
<dbReference type="eggNOG" id="COG0559">
    <property type="taxonomic scope" value="Bacteria"/>
</dbReference>
<keyword evidence="11" id="KW-1185">Reference proteome</keyword>
<evidence type="ECO:0000256" key="4">
    <source>
        <dbReference type="ARBA" id="ARBA00022692"/>
    </source>
</evidence>
<keyword evidence="7 9" id="KW-0472">Membrane</keyword>
<evidence type="ECO:0000256" key="7">
    <source>
        <dbReference type="ARBA" id="ARBA00023136"/>
    </source>
</evidence>
<dbReference type="GO" id="GO:0006865">
    <property type="term" value="P:amino acid transport"/>
    <property type="evidence" value="ECO:0007669"/>
    <property type="project" value="UniProtKB-KW"/>
</dbReference>
<keyword evidence="4 9" id="KW-0812">Transmembrane</keyword>
<accession>E3HZQ3</accession>
<keyword evidence="2" id="KW-0813">Transport</keyword>
<dbReference type="Pfam" id="PF02653">
    <property type="entry name" value="BPD_transp_2"/>
    <property type="match status" value="1"/>
</dbReference>
<evidence type="ECO:0000256" key="1">
    <source>
        <dbReference type="ARBA" id="ARBA00004651"/>
    </source>
</evidence>
<dbReference type="EMBL" id="CP002292">
    <property type="protein sequence ID" value="ADP72163.1"/>
    <property type="molecule type" value="Genomic_DNA"/>
</dbReference>
<evidence type="ECO:0000256" key="5">
    <source>
        <dbReference type="ARBA" id="ARBA00022970"/>
    </source>
</evidence>
<dbReference type="KEGG" id="rva:Rvan_2959"/>
<feature type="transmembrane region" description="Helical" evidence="9">
    <location>
        <begin position="104"/>
        <end position="125"/>
    </location>
</feature>
<keyword evidence="5" id="KW-0029">Amino-acid transport</keyword>
<dbReference type="STRING" id="648757.Rvan_2959"/>
<dbReference type="PANTHER" id="PTHR11795">
    <property type="entry name" value="BRANCHED-CHAIN AMINO ACID TRANSPORT SYSTEM PERMEASE PROTEIN LIVH"/>
    <property type="match status" value="1"/>
</dbReference>
<evidence type="ECO:0000256" key="2">
    <source>
        <dbReference type="ARBA" id="ARBA00022448"/>
    </source>
</evidence>
<dbReference type="GO" id="GO:0005886">
    <property type="term" value="C:plasma membrane"/>
    <property type="evidence" value="ECO:0007669"/>
    <property type="project" value="UniProtKB-SubCell"/>
</dbReference>
<evidence type="ECO:0000256" key="8">
    <source>
        <dbReference type="ARBA" id="ARBA00037998"/>
    </source>
</evidence>
<organism evidence="10 11">
    <name type="scientific">Rhodomicrobium vannielii (strain ATCC 17100 / DSM 162 / LMG 4299 / NCIMB 10020 / ATH 3.1.1)</name>
    <dbReference type="NCBI Taxonomy" id="648757"/>
    <lineage>
        <taxon>Bacteria</taxon>
        <taxon>Pseudomonadati</taxon>
        <taxon>Pseudomonadota</taxon>
        <taxon>Alphaproteobacteria</taxon>
        <taxon>Hyphomicrobiales</taxon>
        <taxon>Hyphomicrobiaceae</taxon>
        <taxon>Rhodomicrobium</taxon>
    </lineage>
</organism>
<gene>
    <name evidence="10" type="ordered locus">Rvan_2959</name>
</gene>
<feature type="transmembrane region" description="Helical" evidence="9">
    <location>
        <begin position="15"/>
        <end position="37"/>
    </location>
</feature>
<dbReference type="CDD" id="cd06582">
    <property type="entry name" value="TM_PBP1_LivH_like"/>
    <property type="match status" value="1"/>
</dbReference>
<reference evidence="11" key="1">
    <citation type="journal article" date="2011" name="J. Bacteriol.">
        <title>Genome sequences of eight morphologically diverse alphaproteobacteria.</title>
        <authorList>
            <consortium name="US DOE Joint Genome Institute"/>
            <person name="Brown P.J."/>
            <person name="Kysela D.T."/>
            <person name="Buechlein A."/>
            <person name="Hemmerich C."/>
            <person name="Brun Y.V."/>
        </authorList>
    </citation>
    <scope>NUCLEOTIDE SEQUENCE [LARGE SCALE GENOMIC DNA]</scope>
    <source>
        <strain evidence="11">ATCC 17100 / ATH 3.1.1 / DSM 162 / LMG 4299</strain>
    </source>
</reference>
<dbReference type="OrthoDB" id="9779023at2"/>
<sequence length="302" mass="31974">MDWISTLLHAPTTSVFWQLVASGVAVGMIYATIAFGYQLTFATSKTLNFGQGEALMLGAMLGLTLLPYLGYWLMLPVILIFGMAQGAVVERLGVRPAIETKSEFGWIMATIALGIIFRNMAENIWGRDDLKFPSPLPETAIELGAVRILPAEIMVVVGALLMMAAVETFNRRSIYGKAFVATSNDIDAAGLMGIDTRRVITMSYAMSSMTAAFAGVLVAPVTLTGATMGAVLALKAFAVAIIGGLDSALGAIVGGILLGVIETLTGYYVSTGYKDVPGLILVLIVLAIRPAGLFGRRTIKKV</sequence>
<dbReference type="PANTHER" id="PTHR11795:SF451">
    <property type="entry name" value="ABC TRANSPORTER PERMEASE PROTEIN"/>
    <property type="match status" value="1"/>
</dbReference>
<dbReference type="Proteomes" id="UP000001399">
    <property type="component" value="Chromosome"/>
</dbReference>
<keyword evidence="6 9" id="KW-1133">Transmembrane helix</keyword>
<dbReference type="RefSeq" id="WP_013420532.1">
    <property type="nucleotide sequence ID" value="NC_014664.1"/>
</dbReference>
<keyword evidence="3" id="KW-1003">Cell membrane</keyword>
<evidence type="ECO:0000256" key="6">
    <source>
        <dbReference type="ARBA" id="ARBA00022989"/>
    </source>
</evidence>
<evidence type="ECO:0000313" key="11">
    <source>
        <dbReference type="Proteomes" id="UP000001399"/>
    </source>
</evidence>
<evidence type="ECO:0000256" key="3">
    <source>
        <dbReference type="ARBA" id="ARBA00022475"/>
    </source>
</evidence>
<dbReference type="InterPro" id="IPR001851">
    <property type="entry name" value="ABC_transp_permease"/>
</dbReference>
<proteinExistence type="inferred from homology"/>
<name>E3HZQ3_RHOVT</name>
<protein>
    <submittedName>
        <fullName evidence="10">Inner-membrane translocator</fullName>
    </submittedName>
</protein>
<dbReference type="InterPro" id="IPR052157">
    <property type="entry name" value="BCAA_transport_permease"/>
</dbReference>
<feature type="transmembrane region" description="Helical" evidence="9">
    <location>
        <begin position="276"/>
        <end position="295"/>
    </location>
</feature>
<comment type="similarity">
    <text evidence="8">Belongs to the binding-protein-dependent transport system permease family. LivHM subfamily.</text>
</comment>
<evidence type="ECO:0000256" key="9">
    <source>
        <dbReference type="SAM" id="Phobius"/>
    </source>
</evidence>
<dbReference type="AlphaFoldDB" id="E3HZQ3"/>
<dbReference type="GO" id="GO:0022857">
    <property type="term" value="F:transmembrane transporter activity"/>
    <property type="evidence" value="ECO:0007669"/>
    <property type="project" value="InterPro"/>
</dbReference>